<reference evidence="17" key="1">
    <citation type="submission" date="2016-10" db="EMBL/GenBank/DDBJ databases">
        <authorList>
            <person name="Varghese N."/>
            <person name="Submissions S."/>
        </authorList>
    </citation>
    <scope>NUCLEOTIDE SEQUENCE [LARGE SCALE GENOMIC DNA]</scope>
    <source>
        <strain evidence="17">CGMCC 1.9127</strain>
    </source>
</reference>
<dbReference type="FunFam" id="1.10.645.10:FF:000001">
    <property type="entry name" value="NADH-quinone oxidoreductase subunit C/D"/>
    <property type="match status" value="1"/>
</dbReference>
<dbReference type="PANTHER" id="PTHR11993">
    <property type="entry name" value="NADH-UBIQUINONE OXIDOREDUCTASE 49 KDA SUBUNIT"/>
    <property type="match status" value="1"/>
</dbReference>
<dbReference type="InterPro" id="IPR010218">
    <property type="entry name" value="NADH_DH_suC"/>
</dbReference>
<comment type="function">
    <text evidence="1 13">NDH-1 shuttles electrons from NADH, via FMN and iron-sulfur (Fe-S) centers, to quinones in the respiratory chain. The immediate electron acceptor for the enzyme in this species is believed to be ubiquinone. Couples the redox reaction to proton translocation (for every two electrons transferred, four hydrogen ions are translocated across the cytoplasmic membrane), and thus conserves the redox energy in a proton gradient.</text>
</comment>
<dbReference type="Gene3D" id="3.30.460.80">
    <property type="entry name" value="NADH:ubiquinone oxidoreductase, 30kDa subunit"/>
    <property type="match status" value="1"/>
</dbReference>
<dbReference type="GO" id="GO:0030964">
    <property type="term" value="C:NADH dehydrogenase complex"/>
    <property type="evidence" value="ECO:0007669"/>
    <property type="project" value="InterPro"/>
</dbReference>
<comment type="catalytic activity">
    <reaction evidence="12 13">
        <text>a quinone + NADH + 5 H(+)(in) = a quinol + NAD(+) + 4 H(+)(out)</text>
        <dbReference type="Rhea" id="RHEA:57888"/>
        <dbReference type="ChEBI" id="CHEBI:15378"/>
        <dbReference type="ChEBI" id="CHEBI:24646"/>
        <dbReference type="ChEBI" id="CHEBI:57540"/>
        <dbReference type="ChEBI" id="CHEBI:57945"/>
        <dbReference type="ChEBI" id="CHEBI:132124"/>
    </reaction>
</comment>
<comment type="subunit">
    <text evidence="13">NDH-1 is composed of 13 different subunits. Subunits NuoB, CD, E, F, and G constitute the peripheral sector of the complex.</text>
</comment>
<dbReference type="GO" id="GO:0048038">
    <property type="term" value="F:quinone binding"/>
    <property type="evidence" value="ECO:0007669"/>
    <property type="project" value="UniProtKB-KW"/>
</dbReference>
<name>A0A1H7H1A2_9GAMM</name>
<dbReference type="AlphaFoldDB" id="A0A1H7H1A2"/>
<proteinExistence type="inferred from homology"/>
<dbReference type="InterPro" id="IPR001135">
    <property type="entry name" value="NADH_Q_OxRdtase_suD"/>
</dbReference>
<dbReference type="InterPro" id="IPR022885">
    <property type="entry name" value="NDH1_su_D/H"/>
</dbReference>
<evidence type="ECO:0000313" key="17">
    <source>
        <dbReference type="Proteomes" id="UP000199297"/>
    </source>
</evidence>
<dbReference type="Proteomes" id="UP000199297">
    <property type="component" value="Unassembled WGS sequence"/>
</dbReference>
<evidence type="ECO:0000256" key="13">
    <source>
        <dbReference type="HAMAP-Rule" id="MF_01359"/>
    </source>
</evidence>
<keyword evidence="9 13" id="KW-0830">Ubiquinone</keyword>
<keyword evidence="10 13" id="KW-0472">Membrane</keyword>
<keyword evidence="11 13" id="KW-0511">Multifunctional enzyme</keyword>
<dbReference type="PROSITE" id="PS00535">
    <property type="entry name" value="COMPLEX1_49K"/>
    <property type="match status" value="1"/>
</dbReference>
<protein>
    <recommendedName>
        <fullName evidence="13">NADH-quinone oxidoreductase subunit C/D</fullName>
        <ecNumber evidence="13">7.1.1.-</ecNumber>
    </recommendedName>
    <alternativeName>
        <fullName evidence="13">NADH dehydrogenase I subunit C/D</fullName>
    </alternativeName>
    <alternativeName>
        <fullName evidence="13">NDH-1 subunit C/D</fullName>
    </alternativeName>
</protein>
<keyword evidence="4 13" id="KW-0813">Transport</keyword>
<dbReference type="GO" id="GO:0022904">
    <property type="term" value="P:respiratory electron transport chain"/>
    <property type="evidence" value="ECO:0007669"/>
    <property type="project" value="UniProtKB-ARBA"/>
</dbReference>
<gene>
    <name evidence="13" type="primary">nuoC</name>
    <name evidence="13" type="synonym">nuoCD</name>
    <name evidence="13" type="synonym">nuoD</name>
    <name evidence="16" type="ORF">SAMN05216262_101370</name>
</gene>
<dbReference type="NCBIfam" id="NF004739">
    <property type="entry name" value="PRK06075.1"/>
    <property type="match status" value="1"/>
</dbReference>
<evidence type="ECO:0000256" key="5">
    <source>
        <dbReference type="ARBA" id="ARBA00022475"/>
    </source>
</evidence>
<evidence type="ECO:0000256" key="6">
    <source>
        <dbReference type="ARBA" id="ARBA00022719"/>
    </source>
</evidence>
<dbReference type="SUPFAM" id="SSF56762">
    <property type="entry name" value="HydB/Nqo4-like"/>
    <property type="match status" value="1"/>
</dbReference>
<dbReference type="Pfam" id="PF00346">
    <property type="entry name" value="Complex1_49kDa"/>
    <property type="match status" value="1"/>
</dbReference>
<dbReference type="EC" id="7.1.1.-" evidence="13"/>
<dbReference type="NCBIfam" id="TIGR01962">
    <property type="entry name" value="NuoD"/>
    <property type="match status" value="1"/>
</dbReference>
<dbReference type="InterPro" id="IPR001268">
    <property type="entry name" value="NADH_UbQ_OxRdtase_30kDa_su"/>
</dbReference>
<sequence>MTATINMKASKDWQMQQPVPLLDEIIALSPTLNLQPVTAAENICDEVPSYWLAKSQLIKLAQVLKQELSKPFDMCFDITAIDESERQQRSANRQAFTLSYHLRSYQRNQDIRIKIALTEADKTIESVCGFWPNANWYEREVWDMFGIVFQNHPYLTRILMPSTWQGHPLLKSHPARATEMDPFTLPPHQQDKEQAALQFNPEHWGMKRQSKDSDFMFLNLGPNHPSVHGAFRIVLQMEGEEIVDCVPDIGYHHRGAEKMGERQSWHSYIPYTDRIDYLGGVMNNFPYVMAVEKLAGITVPDRAKVIRIMTAEMFRILSHLLFYGTFAQDIGALSPIFYMFVDREKLFGIIEAFTGARMHPSWFRIGGVAQDLPKGWQALVQDYVNYLPKRLDEYEKMVMQNTILQRRTKGIGAYSTQEAIDWGVTGPGLRATGFSWDLRKQRPYAGYDQFDFEVPLGHNGDCYDRCRVRVEEMRQSIRIIEQCLNNMPEGPYKAEHPQTTPPLKDRTMRDIDSLIPHFLNVSWGPVIPAGEVSISVEATKGIMAYHLFSDGSTMSYRTRIRTPSFAHLQMLPLISKGQMVADLIATLGSIDYVMADVDR</sequence>
<keyword evidence="5 13" id="KW-1003">Cell membrane</keyword>
<feature type="domain" description="NADH:ubiquinone oxidoreductase 30kDa subunit" evidence="14">
    <location>
        <begin position="51"/>
        <end position="178"/>
    </location>
</feature>
<dbReference type="EMBL" id="FOBI01000001">
    <property type="protein sequence ID" value="SEK44203.1"/>
    <property type="molecule type" value="Genomic_DNA"/>
</dbReference>
<evidence type="ECO:0000256" key="8">
    <source>
        <dbReference type="ARBA" id="ARBA00023027"/>
    </source>
</evidence>
<evidence type="ECO:0000259" key="14">
    <source>
        <dbReference type="Pfam" id="PF00329"/>
    </source>
</evidence>
<evidence type="ECO:0000256" key="11">
    <source>
        <dbReference type="ARBA" id="ARBA00023268"/>
    </source>
</evidence>
<evidence type="ECO:0000256" key="1">
    <source>
        <dbReference type="ARBA" id="ARBA00002378"/>
    </source>
</evidence>
<dbReference type="PANTHER" id="PTHR11993:SF45">
    <property type="entry name" value="NADH-QUINONE OXIDOREDUCTASE SUBUNIT C_D"/>
    <property type="match status" value="1"/>
</dbReference>
<dbReference type="Gene3D" id="1.10.645.10">
    <property type="entry name" value="Cytochrome-c3 Hydrogenase, chain B"/>
    <property type="match status" value="1"/>
</dbReference>
<dbReference type="NCBIfam" id="NF008728">
    <property type="entry name" value="PRK11742.1"/>
    <property type="match status" value="1"/>
</dbReference>
<evidence type="ECO:0000256" key="3">
    <source>
        <dbReference type="ARBA" id="ARBA00010019"/>
    </source>
</evidence>
<dbReference type="HAMAP" id="MF_01359">
    <property type="entry name" value="NDH1_NuoCD_1"/>
    <property type="match status" value="1"/>
</dbReference>
<dbReference type="HAMAP" id="MF_01358">
    <property type="entry name" value="NDH1_NuoD"/>
    <property type="match status" value="1"/>
</dbReference>
<dbReference type="InterPro" id="IPR029014">
    <property type="entry name" value="NiFe-Hase_large"/>
</dbReference>
<comment type="similarity">
    <text evidence="13">In the N-terminal section; belongs to the complex I 30 kDa subunit family.</text>
</comment>
<dbReference type="GO" id="GO:0008137">
    <property type="term" value="F:NADH dehydrogenase (ubiquinone) activity"/>
    <property type="evidence" value="ECO:0007669"/>
    <property type="project" value="InterPro"/>
</dbReference>
<evidence type="ECO:0000313" key="16">
    <source>
        <dbReference type="EMBL" id="SEK44203.1"/>
    </source>
</evidence>
<comment type="subcellular location">
    <subcellularLocation>
        <location evidence="2">Cell inner membrane</location>
        <topology evidence="2">Peripheral membrane protein</topology>
    </subcellularLocation>
    <subcellularLocation>
        <location evidence="13">Cell membrane</location>
        <topology evidence="13">Peripheral membrane protein</topology>
        <orientation evidence="13">Cytoplasmic side</orientation>
    </subcellularLocation>
</comment>
<dbReference type="STRING" id="641665.GCA_002104455_00335"/>
<accession>A0A1H7H1A2</accession>
<feature type="domain" description="NADH-quinone oxidoreductase subunit D" evidence="15">
    <location>
        <begin position="329"/>
        <end position="599"/>
    </location>
</feature>
<feature type="region of interest" description="NADH dehydrogenase I subunit D" evidence="13">
    <location>
        <begin position="214"/>
        <end position="599"/>
    </location>
</feature>
<dbReference type="InterPro" id="IPR014029">
    <property type="entry name" value="NADH_UbQ_OxRdtase_49kDa_CS"/>
</dbReference>
<organism evidence="16 17">
    <name type="scientific">Colwellia chukchiensis</name>
    <dbReference type="NCBI Taxonomy" id="641665"/>
    <lineage>
        <taxon>Bacteria</taxon>
        <taxon>Pseudomonadati</taxon>
        <taxon>Pseudomonadota</taxon>
        <taxon>Gammaproteobacteria</taxon>
        <taxon>Alteromonadales</taxon>
        <taxon>Colwelliaceae</taxon>
        <taxon>Colwellia</taxon>
    </lineage>
</organism>
<evidence type="ECO:0000259" key="15">
    <source>
        <dbReference type="Pfam" id="PF00346"/>
    </source>
</evidence>
<dbReference type="SUPFAM" id="SSF143243">
    <property type="entry name" value="Nqo5-like"/>
    <property type="match status" value="1"/>
</dbReference>
<evidence type="ECO:0000256" key="12">
    <source>
        <dbReference type="ARBA" id="ARBA00047712"/>
    </source>
</evidence>
<feature type="region of interest" description="NADH dehydrogenase I subunit C" evidence="13">
    <location>
        <begin position="1"/>
        <end position="190"/>
    </location>
</feature>
<dbReference type="GO" id="GO:0050136">
    <property type="term" value="F:NADH dehydrogenase (quinone) (non-electrogenic) activity"/>
    <property type="evidence" value="ECO:0007669"/>
    <property type="project" value="UniProtKB-UniRule"/>
</dbReference>
<dbReference type="InterPro" id="IPR023062">
    <property type="entry name" value="NADH_DH_suCD"/>
</dbReference>
<dbReference type="InterPro" id="IPR037232">
    <property type="entry name" value="NADH_quin_OxRdtase_su_C/D-like"/>
</dbReference>
<evidence type="ECO:0000256" key="4">
    <source>
        <dbReference type="ARBA" id="ARBA00022448"/>
    </source>
</evidence>
<comment type="similarity">
    <text evidence="3 13">In the C-terminal section; belongs to the complex I 49 kDa subunit family.</text>
</comment>
<keyword evidence="6 13" id="KW-0874">Quinone</keyword>
<dbReference type="RefSeq" id="WP_269843977.1">
    <property type="nucleotide sequence ID" value="NZ_FOBI01000001.1"/>
</dbReference>
<keyword evidence="17" id="KW-1185">Reference proteome</keyword>
<dbReference type="NCBIfam" id="TIGR01961">
    <property type="entry name" value="NuoC_fam"/>
    <property type="match status" value="1"/>
</dbReference>
<dbReference type="GO" id="GO:0051287">
    <property type="term" value="F:NAD binding"/>
    <property type="evidence" value="ECO:0007669"/>
    <property type="project" value="InterPro"/>
</dbReference>
<evidence type="ECO:0000256" key="2">
    <source>
        <dbReference type="ARBA" id="ARBA00004417"/>
    </source>
</evidence>
<evidence type="ECO:0000256" key="7">
    <source>
        <dbReference type="ARBA" id="ARBA00022967"/>
    </source>
</evidence>
<keyword evidence="8 13" id="KW-0520">NAD</keyword>
<keyword evidence="7 13" id="KW-1278">Translocase</keyword>
<dbReference type="Pfam" id="PF00329">
    <property type="entry name" value="Complex1_30kDa"/>
    <property type="match status" value="1"/>
</dbReference>
<evidence type="ECO:0000256" key="9">
    <source>
        <dbReference type="ARBA" id="ARBA00023075"/>
    </source>
</evidence>
<dbReference type="GO" id="GO:0005886">
    <property type="term" value="C:plasma membrane"/>
    <property type="evidence" value="ECO:0007669"/>
    <property type="project" value="UniProtKB-SubCell"/>
</dbReference>
<evidence type="ECO:0000256" key="10">
    <source>
        <dbReference type="ARBA" id="ARBA00023136"/>
    </source>
</evidence>